<evidence type="ECO:0000313" key="1">
    <source>
        <dbReference type="EMBL" id="EOD00130.1"/>
    </source>
</evidence>
<dbReference type="Proteomes" id="UP000013378">
    <property type="component" value="Unassembled WGS sequence"/>
</dbReference>
<proteinExistence type="predicted"/>
<dbReference type="RefSeq" id="WP_006314460.1">
    <property type="nucleotide sequence ID" value="NZ_ARZA01000203.1"/>
</dbReference>
<evidence type="ECO:0000313" key="2">
    <source>
        <dbReference type="Proteomes" id="UP000013378"/>
    </source>
</evidence>
<gene>
    <name evidence="1" type="ORF">L21TH_1781</name>
</gene>
<reference evidence="1 2" key="1">
    <citation type="journal article" date="2015" name="Geomicrobiol. J.">
        <title>Caldisalinibacter kiritimatiensis gen. nov., sp. nov., a moderately thermohalophilic thiosulfate-reducing bacterium from a hypersaline microbial mat.</title>
        <authorList>
            <person name="Ben Hania W."/>
            <person name="Joseph M."/>
            <person name="Fiebig A."/>
            <person name="Bunk B."/>
            <person name="Klenk H.-P."/>
            <person name="Fardeau M.-L."/>
            <person name="Spring S."/>
        </authorList>
    </citation>
    <scope>NUCLEOTIDE SEQUENCE [LARGE SCALE GENOMIC DNA]</scope>
    <source>
        <strain evidence="1 2">L21-TH-D2</strain>
    </source>
</reference>
<dbReference type="EMBL" id="ARZA01000203">
    <property type="protein sequence ID" value="EOD00130.1"/>
    <property type="molecule type" value="Genomic_DNA"/>
</dbReference>
<evidence type="ECO:0008006" key="3">
    <source>
        <dbReference type="Google" id="ProtNLM"/>
    </source>
</evidence>
<accession>R1CCW0</accession>
<dbReference type="Pfam" id="PF12669">
    <property type="entry name" value="FeoB_associated"/>
    <property type="match status" value="1"/>
</dbReference>
<comment type="caution">
    <text evidence="1">The sequence shown here is derived from an EMBL/GenBank/DDBJ whole genome shotgun (WGS) entry which is preliminary data.</text>
</comment>
<keyword evidence="2" id="KW-1185">Reference proteome</keyword>
<dbReference type="AlphaFoldDB" id="R1CCW0"/>
<protein>
    <recommendedName>
        <fullName evidence="3">FeoB-associated Cys-rich membrane protein</fullName>
    </recommendedName>
</protein>
<sequence length="53" mass="5614">MINYLIGGVIIGTALYIVFKNINKFVKGETSCSGCSGSCSTCAISHNNRNDAK</sequence>
<name>R1CCW0_9FIRM</name>
<dbReference type="STRING" id="1304284.L21TH_1781"/>
<organism evidence="1 2">
    <name type="scientific">Caldisalinibacter kiritimatiensis</name>
    <dbReference type="NCBI Taxonomy" id="1304284"/>
    <lineage>
        <taxon>Bacteria</taxon>
        <taxon>Bacillati</taxon>
        <taxon>Bacillota</taxon>
        <taxon>Tissierellia</taxon>
        <taxon>Tissierellales</taxon>
        <taxon>Thermohalobacteraceae</taxon>
        <taxon>Caldisalinibacter</taxon>
    </lineage>
</organism>